<proteinExistence type="predicted"/>
<dbReference type="SMART" id="SM00855">
    <property type="entry name" value="PGAM"/>
    <property type="match status" value="1"/>
</dbReference>
<accession>A0A6J6AY80</accession>
<dbReference type="AlphaFoldDB" id="A0A6J6AY80"/>
<gene>
    <name evidence="1" type="ORF">UFOPK1353_00297</name>
    <name evidence="2" type="ORF">UFOPK2292_00683</name>
</gene>
<name>A0A6J6AY80_9ZZZZ</name>
<protein>
    <submittedName>
        <fullName evidence="1">Unannotated protein</fullName>
    </submittedName>
</protein>
<dbReference type="SUPFAM" id="SSF53254">
    <property type="entry name" value="Phosphoglycerate mutase-like"/>
    <property type="match status" value="1"/>
</dbReference>
<dbReference type="InterPro" id="IPR013078">
    <property type="entry name" value="His_Pase_superF_clade-1"/>
</dbReference>
<dbReference type="Pfam" id="PF00300">
    <property type="entry name" value="His_Phos_1"/>
    <property type="match status" value="1"/>
</dbReference>
<dbReference type="CDD" id="cd07067">
    <property type="entry name" value="HP_PGM_like"/>
    <property type="match status" value="1"/>
</dbReference>
<organism evidence="1">
    <name type="scientific">freshwater metagenome</name>
    <dbReference type="NCBI Taxonomy" id="449393"/>
    <lineage>
        <taxon>unclassified sequences</taxon>
        <taxon>metagenomes</taxon>
        <taxon>ecological metagenomes</taxon>
    </lineage>
</organism>
<dbReference type="GO" id="GO:0016791">
    <property type="term" value="F:phosphatase activity"/>
    <property type="evidence" value="ECO:0007669"/>
    <property type="project" value="TreeGrafter"/>
</dbReference>
<dbReference type="PANTHER" id="PTHR48100:SF1">
    <property type="entry name" value="HISTIDINE PHOSPHATASE FAMILY PROTEIN-RELATED"/>
    <property type="match status" value="1"/>
</dbReference>
<dbReference type="InterPro" id="IPR029033">
    <property type="entry name" value="His_PPase_superfam"/>
</dbReference>
<dbReference type="Gene3D" id="3.40.50.1240">
    <property type="entry name" value="Phosphoglycerate mutase-like"/>
    <property type="match status" value="1"/>
</dbReference>
<dbReference type="EMBL" id="CAEZSE010000029">
    <property type="protein sequence ID" value="CAB4531288.1"/>
    <property type="molecule type" value="Genomic_DNA"/>
</dbReference>
<dbReference type="PANTHER" id="PTHR48100">
    <property type="entry name" value="BROAD-SPECIFICITY PHOSPHATASE YOR283W-RELATED"/>
    <property type="match status" value="1"/>
</dbReference>
<dbReference type="InterPro" id="IPR050275">
    <property type="entry name" value="PGM_Phosphatase"/>
</dbReference>
<evidence type="ECO:0000313" key="2">
    <source>
        <dbReference type="EMBL" id="CAB4668576.1"/>
    </source>
</evidence>
<dbReference type="GO" id="GO:0005737">
    <property type="term" value="C:cytoplasm"/>
    <property type="evidence" value="ECO:0007669"/>
    <property type="project" value="TreeGrafter"/>
</dbReference>
<dbReference type="EMBL" id="CAEZWU010000085">
    <property type="protein sequence ID" value="CAB4668576.1"/>
    <property type="molecule type" value="Genomic_DNA"/>
</dbReference>
<sequence>MELLLLRHAQPLWIDNGLCVDNPPLTQLGLRQAELLGKRMSREHLDHIYVSPLLRTRQTAAPILRELKRDEVIEPWLEEIRSPIWHGSPGERASKAYQEERARPGRERWHGLEGGESVKDFVARIHAGAEKFLGDRGIYRIEHELPIWHIDNHGERIAFVAHAGTNSAVICHLLGLAPTPWEWERFVLGHASVTRLEALKIGDGYVFALSPLSDLEHIPREDRTN</sequence>
<evidence type="ECO:0000313" key="1">
    <source>
        <dbReference type="EMBL" id="CAB4531288.1"/>
    </source>
</evidence>
<reference evidence="1" key="1">
    <citation type="submission" date="2020-05" db="EMBL/GenBank/DDBJ databases">
        <authorList>
            <person name="Chiriac C."/>
            <person name="Salcher M."/>
            <person name="Ghai R."/>
            <person name="Kavagutti S V."/>
        </authorList>
    </citation>
    <scope>NUCLEOTIDE SEQUENCE</scope>
</reference>